<keyword evidence="4" id="KW-1133">Transmembrane helix</keyword>
<reference evidence="9" key="1">
    <citation type="submission" date="2022-11" db="UniProtKB">
        <authorList>
            <consortium name="WormBaseParasite"/>
        </authorList>
    </citation>
    <scope>IDENTIFICATION</scope>
</reference>
<dbReference type="AlphaFoldDB" id="A0A915KR77"/>
<protein>
    <submittedName>
        <fullName evidence="9">Potassium voltage-gated channel protein Shaw</fullName>
    </submittedName>
</protein>
<dbReference type="GO" id="GO:0032590">
    <property type="term" value="C:dendrite membrane"/>
    <property type="evidence" value="ECO:0007669"/>
    <property type="project" value="TreeGrafter"/>
</dbReference>
<keyword evidence="2" id="KW-0813">Transport</keyword>
<sequence>MVPKTVLGMVVGCVCALTGVLTLALPMPVIVSNFEMFYSHAQARAKLPKKRRQILQPVQTKLMVKTNKLNKTALVQHIS</sequence>
<dbReference type="GO" id="GO:0042734">
    <property type="term" value="C:presynaptic membrane"/>
    <property type="evidence" value="ECO:0007669"/>
    <property type="project" value="TreeGrafter"/>
</dbReference>
<dbReference type="GO" id="GO:0032809">
    <property type="term" value="C:neuronal cell body membrane"/>
    <property type="evidence" value="ECO:0007669"/>
    <property type="project" value="TreeGrafter"/>
</dbReference>
<evidence type="ECO:0000256" key="4">
    <source>
        <dbReference type="ARBA" id="ARBA00022989"/>
    </source>
</evidence>
<name>A0A915KR77_ROMCU</name>
<evidence type="ECO:0000313" key="9">
    <source>
        <dbReference type="WBParaSite" id="nRc.2.0.1.t40590-RA"/>
    </source>
</evidence>
<dbReference type="GO" id="GO:0001508">
    <property type="term" value="P:action potential"/>
    <property type="evidence" value="ECO:0007669"/>
    <property type="project" value="TreeGrafter"/>
</dbReference>
<comment type="subcellular location">
    <subcellularLocation>
        <location evidence="1">Membrane</location>
        <topology evidence="1">Multi-pass membrane protein</topology>
    </subcellularLocation>
</comment>
<dbReference type="Proteomes" id="UP000887565">
    <property type="component" value="Unplaced"/>
</dbReference>
<evidence type="ECO:0000256" key="5">
    <source>
        <dbReference type="ARBA" id="ARBA00023065"/>
    </source>
</evidence>
<dbReference type="GO" id="GO:0005251">
    <property type="term" value="F:delayed rectifier potassium channel activity"/>
    <property type="evidence" value="ECO:0007669"/>
    <property type="project" value="TreeGrafter"/>
</dbReference>
<keyword evidence="3" id="KW-0812">Transmembrane</keyword>
<evidence type="ECO:0000256" key="3">
    <source>
        <dbReference type="ARBA" id="ARBA00022692"/>
    </source>
</evidence>
<keyword evidence="7" id="KW-0407">Ion channel</keyword>
<keyword evidence="6" id="KW-0472">Membrane</keyword>
<accession>A0A915KR77</accession>
<evidence type="ECO:0000256" key="2">
    <source>
        <dbReference type="ARBA" id="ARBA00022448"/>
    </source>
</evidence>
<dbReference type="PANTHER" id="PTHR11537:SF252">
    <property type="entry name" value="POTASSIUM VOLTAGE-GATED CHANNEL PROTEIN SHAW"/>
    <property type="match status" value="1"/>
</dbReference>
<dbReference type="SUPFAM" id="SSF81324">
    <property type="entry name" value="Voltage-gated potassium channels"/>
    <property type="match status" value="1"/>
</dbReference>
<dbReference type="GO" id="GO:0045211">
    <property type="term" value="C:postsynaptic membrane"/>
    <property type="evidence" value="ECO:0007669"/>
    <property type="project" value="TreeGrafter"/>
</dbReference>
<evidence type="ECO:0000256" key="1">
    <source>
        <dbReference type="ARBA" id="ARBA00004141"/>
    </source>
</evidence>
<dbReference type="PANTHER" id="PTHR11537">
    <property type="entry name" value="VOLTAGE-GATED POTASSIUM CHANNEL"/>
    <property type="match status" value="1"/>
</dbReference>
<organism evidence="8 9">
    <name type="scientific">Romanomermis culicivorax</name>
    <name type="common">Nematode worm</name>
    <dbReference type="NCBI Taxonomy" id="13658"/>
    <lineage>
        <taxon>Eukaryota</taxon>
        <taxon>Metazoa</taxon>
        <taxon>Ecdysozoa</taxon>
        <taxon>Nematoda</taxon>
        <taxon>Enoplea</taxon>
        <taxon>Dorylaimia</taxon>
        <taxon>Mermithida</taxon>
        <taxon>Mermithoidea</taxon>
        <taxon>Mermithidae</taxon>
        <taxon>Romanomermis</taxon>
    </lineage>
</organism>
<dbReference type="InterPro" id="IPR028325">
    <property type="entry name" value="VG_K_chnl"/>
</dbReference>
<evidence type="ECO:0000256" key="7">
    <source>
        <dbReference type="ARBA" id="ARBA00023303"/>
    </source>
</evidence>
<evidence type="ECO:0000256" key="6">
    <source>
        <dbReference type="ARBA" id="ARBA00023136"/>
    </source>
</evidence>
<keyword evidence="5" id="KW-0406">Ion transport</keyword>
<dbReference type="WBParaSite" id="nRc.2.0.1.t40590-RA">
    <property type="protein sequence ID" value="nRc.2.0.1.t40590-RA"/>
    <property type="gene ID" value="nRc.2.0.1.g40590"/>
</dbReference>
<dbReference type="Gene3D" id="1.10.287.70">
    <property type="match status" value="1"/>
</dbReference>
<dbReference type="GO" id="GO:0008076">
    <property type="term" value="C:voltage-gated potassium channel complex"/>
    <property type="evidence" value="ECO:0007669"/>
    <property type="project" value="InterPro"/>
</dbReference>
<dbReference type="OMA" id="ECFWWAL"/>
<dbReference type="GO" id="GO:0043679">
    <property type="term" value="C:axon terminus"/>
    <property type="evidence" value="ECO:0007669"/>
    <property type="project" value="TreeGrafter"/>
</dbReference>
<evidence type="ECO:0000313" key="8">
    <source>
        <dbReference type="Proteomes" id="UP000887565"/>
    </source>
</evidence>
<dbReference type="FunFam" id="1.10.287.70:FF:000567">
    <property type="entry name" value="Protein CBR-KVS-4"/>
    <property type="match status" value="1"/>
</dbReference>
<keyword evidence="8" id="KW-1185">Reference proteome</keyword>
<proteinExistence type="predicted"/>